<dbReference type="Proteomes" id="UP000187735">
    <property type="component" value="Chromosome"/>
</dbReference>
<keyword evidence="4" id="KW-1185">Reference proteome</keyword>
<dbReference type="KEGG" id="fmr:Fuma_05265"/>
<keyword evidence="1" id="KW-0175">Coiled coil</keyword>
<accession>A0A1P8WNH2</accession>
<protein>
    <submittedName>
        <fullName evidence="3">Uncharacterized protein</fullName>
    </submittedName>
</protein>
<feature type="transmembrane region" description="Helical" evidence="2">
    <location>
        <begin position="20"/>
        <end position="42"/>
    </location>
</feature>
<sequence length="277" mass="31159">MADDLPDFSRLPEDSAKDLHRFGVGMFVALLVLLLLAVVYSIGQKIEGFRWNTFRNGLFTFGLILLSVCATVVAMTFAIRGMTLLWPEAMQRSAERRKLKKATHDATSAIAERQRLNEERARLTAQLQATYLFEKETSDAANAKASQAFREALQSSVLQSCQIAFDHINKVVEQYEQVVKEIELSELPSGDKTELLNSLAKQLDVAATEERNKDAQKMMESEIWKVRFRKARLIAKDSPAAAVRYLNRIQQEARGPKLKARIQVMIDSISAVSDPTP</sequence>
<dbReference type="AlphaFoldDB" id="A0A1P8WNH2"/>
<evidence type="ECO:0000256" key="2">
    <source>
        <dbReference type="SAM" id="Phobius"/>
    </source>
</evidence>
<evidence type="ECO:0000313" key="3">
    <source>
        <dbReference type="EMBL" id="APZ95606.1"/>
    </source>
</evidence>
<gene>
    <name evidence="3" type="ORF">Fuma_05265</name>
</gene>
<name>A0A1P8WNH2_9PLAN</name>
<feature type="coiled-coil region" evidence="1">
    <location>
        <begin position="99"/>
        <end position="126"/>
    </location>
</feature>
<dbReference type="RefSeq" id="WP_077026750.1">
    <property type="nucleotide sequence ID" value="NZ_CP017641.1"/>
</dbReference>
<reference evidence="3 4" key="1">
    <citation type="journal article" date="2016" name="Front. Microbiol.">
        <title>Fuerstia marisgermanicae gen. nov., sp. nov., an Unusual Member of the Phylum Planctomycetes from the German Wadden Sea.</title>
        <authorList>
            <person name="Kohn T."/>
            <person name="Heuer A."/>
            <person name="Jogler M."/>
            <person name="Vollmers J."/>
            <person name="Boedeker C."/>
            <person name="Bunk B."/>
            <person name="Rast P."/>
            <person name="Borchert D."/>
            <person name="Glockner I."/>
            <person name="Freese H.M."/>
            <person name="Klenk H.P."/>
            <person name="Overmann J."/>
            <person name="Kaster A.K."/>
            <person name="Rohde M."/>
            <person name="Wiegand S."/>
            <person name="Jogler C."/>
        </authorList>
    </citation>
    <scope>NUCLEOTIDE SEQUENCE [LARGE SCALE GENOMIC DNA]</scope>
    <source>
        <strain evidence="3 4">NH11</strain>
    </source>
</reference>
<proteinExistence type="predicted"/>
<organism evidence="3 4">
    <name type="scientific">Fuerstiella marisgermanici</name>
    <dbReference type="NCBI Taxonomy" id="1891926"/>
    <lineage>
        <taxon>Bacteria</taxon>
        <taxon>Pseudomonadati</taxon>
        <taxon>Planctomycetota</taxon>
        <taxon>Planctomycetia</taxon>
        <taxon>Planctomycetales</taxon>
        <taxon>Planctomycetaceae</taxon>
        <taxon>Fuerstiella</taxon>
    </lineage>
</organism>
<dbReference type="STRING" id="1891926.Fuma_05265"/>
<keyword evidence="2" id="KW-0812">Transmembrane</keyword>
<evidence type="ECO:0000256" key="1">
    <source>
        <dbReference type="SAM" id="Coils"/>
    </source>
</evidence>
<keyword evidence="2" id="KW-1133">Transmembrane helix</keyword>
<dbReference type="EMBL" id="CP017641">
    <property type="protein sequence ID" value="APZ95606.1"/>
    <property type="molecule type" value="Genomic_DNA"/>
</dbReference>
<evidence type="ECO:0000313" key="4">
    <source>
        <dbReference type="Proteomes" id="UP000187735"/>
    </source>
</evidence>
<feature type="transmembrane region" description="Helical" evidence="2">
    <location>
        <begin position="63"/>
        <end position="86"/>
    </location>
</feature>
<keyword evidence="2" id="KW-0472">Membrane</keyword>